<dbReference type="AlphaFoldDB" id="A0A2N3NCV4"/>
<dbReference type="OrthoDB" id="2152680at2759"/>
<name>A0A2N3NCV4_9PEZI</name>
<dbReference type="Pfam" id="PF14831">
    <property type="entry name" value="DUF4484"/>
    <property type="match status" value="1"/>
</dbReference>
<dbReference type="InterPro" id="IPR028115">
    <property type="entry name" value="DUF4484"/>
</dbReference>
<dbReference type="VEuPathDB" id="FungiDB:jhhlp_002026"/>
<feature type="compositionally biased region" description="Polar residues" evidence="1">
    <location>
        <begin position="400"/>
        <end position="422"/>
    </location>
</feature>
<keyword evidence="4" id="KW-1185">Reference proteome</keyword>
<dbReference type="InterPro" id="IPR018626">
    <property type="entry name" value="LCHN/Anr2"/>
</dbReference>
<evidence type="ECO:0000313" key="3">
    <source>
        <dbReference type="EMBL" id="PKS10275.1"/>
    </source>
</evidence>
<dbReference type="PANTHER" id="PTHR28153:SF1">
    <property type="entry name" value="DUF4484 DOMAIN-CONTAINING PROTEIN"/>
    <property type="match status" value="1"/>
</dbReference>
<dbReference type="GO" id="GO:0005811">
    <property type="term" value="C:lipid droplet"/>
    <property type="evidence" value="ECO:0007669"/>
    <property type="project" value="TreeGrafter"/>
</dbReference>
<feature type="region of interest" description="Disordered" evidence="1">
    <location>
        <begin position="399"/>
        <end position="424"/>
    </location>
</feature>
<feature type="domain" description="DUF4484" evidence="2">
    <location>
        <begin position="436"/>
        <end position="622"/>
    </location>
</feature>
<comment type="caution">
    <text evidence="3">The sequence shown here is derived from an EMBL/GenBank/DDBJ whole genome shotgun (WGS) entry which is preliminary data.</text>
</comment>
<feature type="compositionally biased region" description="Acidic residues" evidence="1">
    <location>
        <begin position="541"/>
        <end position="552"/>
    </location>
</feature>
<accession>A0A2N3NCV4</accession>
<evidence type="ECO:0000259" key="2">
    <source>
        <dbReference type="Pfam" id="PF14831"/>
    </source>
</evidence>
<evidence type="ECO:0000256" key="1">
    <source>
        <dbReference type="SAM" id="MobiDB-lite"/>
    </source>
</evidence>
<evidence type="ECO:0000313" key="4">
    <source>
        <dbReference type="Proteomes" id="UP000233524"/>
    </source>
</evidence>
<feature type="compositionally biased region" description="Polar residues" evidence="1">
    <location>
        <begin position="156"/>
        <end position="183"/>
    </location>
</feature>
<proteinExistence type="predicted"/>
<dbReference type="EMBL" id="NLAX01000008">
    <property type="protein sequence ID" value="PKS10275.1"/>
    <property type="molecule type" value="Genomic_DNA"/>
</dbReference>
<dbReference type="FunCoup" id="A0A2N3NCV4">
    <property type="interactions" value="33"/>
</dbReference>
<organism evidence="3 4">
    <name type="scientific">Lomentospora prolificans</name>
    <dbReference type="NCBI Taxonomy" id="41688"/>
    <lineage>
        <taxon>Eukaryota</taxon>
        <taxon>Fungi</taxon>
        <taxon>Dikarya</taxon>
        <taxon>Ascomycota</taxon>
        <taxon>Pezizomycotina</taxon>
        <taxon>Sordariomycetes</taxon>
        <taxon>Hypocreomycetidae</taxon>
        <taxon>Microascales</taxon>
        <taxon>Microascaceae</taxon>
        <taxon>Lomentospora</taxon>
    </lineage>
</organism>
<feature type="region of interest" description="Disordered" evidence="1">
    <location>
        <begin position="541"/>
        <end position="571"/>
    </location>
</feature>
<protein>
    <recommendedName>
        <fullName evidence="2">DUF4484 domain-containing protein</fullName>
    </recommendedName>
</protein>
<feature type="region of interest" description="Disordered" evidence="1">
    <location>
        <begin position="1"/>
        <end position="20"/>
    </location>
</feature>
<reference evidence="3 4" key="1">
    <citation type="journal article" date="2017" name="G3 (Bethesda)">
        <title>First Draft Genome Sequence of the Pathogenic Fungus Lomentospora prolificans (Formerly Scedosporium prolificans).</title>
        <authorList>
            <person name="Luo R."/>
            <person name="Zimin A."/>
            <person name="Workman R."/>
            <person name="Fan Y."/>
            <person name="Pertea G."/>
            <person name="Grossman N."/>
            <person name="Wear M.P."/>
            <person name="Jia B."/>
            <person name="Miller H."/>
            <person name="Casadevall A."/>
            <person name="Timp W."/>
            <person name="Zhang S.X."/>
            <person name="Salzberg S.L."/>
        </authorList>
    </citation>
    <scope>NUCLEOTIDE SEQUENCE [LARGE SCALE GENOMIC DNA]</scope>
    <source>
        <strain evidence="3 4">JHH-5317</strain>
    </source>
</reference>
<dbReference type="InParanoid" id="A0A2N3NCV4"/>
<dbReference type="Pfam" id="PF09804">
    <property type="entry name" value="DENND11"/>
    <property type="match status" value="1"/>
</dbReference>
<gene>
    <name evidence="3" type="ORF">jhhlp_002026</name>
</gene>
<dbReference type="PANTHER" id="PTHR28153">
    <property type="entry name" value="PROTEIN, PUTATIVE-RELATED"/>
    <property type="match status" value="1"/>
</dbReference>
<dbReference type="STRING" id="41688.A0A2N3NCV4"/>
<feature type="region of interest" description="Disordered" evidence="1">
    <location>
        <begin position="154"/>
        <end position="197"/>
    </location>
</feature>
<dbReference type="Proteomes" id="UP000233524">
    <property type="component" value="Unassembled WGS sequence"/>
</dbReference>
<sequence length="622" mass="67923">MAPTATAASTHHTVPDSDSSLDLPPISALFLIDFDVKAGYTIVWKKAVQGLELEGVVEYKSLPSGLHGVKDDLIYFIHEAGHAGVSAFINMPCEEEEARHARMIAVGILVPLSFGRLGRAWRHAEMLKDMAAKLAVDRKRTAMLEAYWERCKASSDGKSPTTRPNETPIASPTIALQQTLSNRSKGHSRNRSASDGGAIFHPGHSLSKYHPARSLNAMVDVFGPLIFPIHRAAMLRKRILISCQAPVHEMCNFVYGLSILSNIPQSVADFLPPQAPTHRLRPLFTIGVHDIPSLMQMSASNARRRQQSGEGDDDATLRGDDVSSGWIACTTDSILAMKDTLWDVLITMPPAFATNAQTKVWPTVEFPGRKPIRATQRDLRRFRALKGGLARLGAVATRPYHSSGTAHSQSSADVRPSTSDTTVVDDECDESLDKIVQPPTWAELAYGGFMWWASAGEQHRSYEHDEAVHDASLLADWAPPPTTPPAANAALPNPSHEPMTATIPSLNGDDGNEARVELAIIAFFHRLTTDILTVIGDATEADDTPYEDDDSDSGVGEARLLPADEEDRSRPARIDSTAFELMGLDVWNPSDAEFVTELANIYFERSVRIEGKGIEVCGLRVC</sequence>
<dbReference type="InterPro" id="IPR053056">
    <property type="entry name" value="Lipid_Metab_Assoc_Protein"/>
</dbReference>